<sequence length="299" mass="34538">MDESYCYPAQQDLEHAWLHQRNQPILNLRCRGMNDLSFEKLYALMEKDNFGQVKLVDLDYNSITNQSVGSLYKMRERNINISLKGNCFNLELLPEKHIKFIADSTISNQLTHTSKFTPNSLLTEARLQIIEDKHTQIATNMLELQGIVKTLSTTSEILVKTVGDRSRTFEKQHKQIERNIANHLIEKYGYSTIDEDIKGYNKGTDVFLVSRDGKKVIIGEAKNELKTYAFTQVEMRRTDFRFVPREDLPERLKGWEVIIPLVGGNKIEEKFKTAAQEMKYVLAYPSHTSYSVTDYSGLL</sequence>
<evidence type="ECO:0000313" key="1">
    <source>
        <dbReference type="EMBL" id="KAL0483611.1"/>
    </source>
</evidence>
<dbReference type="EMBL" id="JAOPGA020000972">
    <property type="protein sequence ID" value="KAL0483611.1"/>
    <property type="molecule type" value="Genomic_DNA"/>
</dbReference>
<reference evidence="1 2" key="1">
    <citation type="submission" date="2024-03" db="EMBL/GenBank/DDBJ databases">
        <title>The Acrasis kona genome and developmental transcriptomes reveal deep origins of eukaryotic multicellular pathways.</title>
        <authorList>
            <person name="Sheikh S."/>
            <person name="Fu C.-J."/>
            <person name="Brown M.W."/>
            <person name="Baldauf S.L."/>
        </authorList>
    </citation>
    <scope>NUCLEOTIDE SEQUENCE [LARGE SCALE GENOMIC DNA]</scope>
    <source>
        <strain evidence="1 2">ATCC MYA-3509</strain>
    </source>
</reference>
<dbReference type="Proteomes" id="UP001431209">
    <property type="component" value="Unassembled WGS sequence"/>
</dbReference>
<proteinExistence type="predicted"/>
<comment type="caution">
    <text evidence="1">The sequence shown here is derived from an EMBL/GenBank/DDBJ whole genome shotgun (WGS) entry which is preliminary data.</text>
</comment>
<evidence type="ECO:0000313" key="2">
    <source>
        <dbReference type="Proteomes" id="UP001431209"/>
    </source>
</evidence>
<accession>A0AAW2Z1C9</accession>
<protein>
    <submittedName>
        <fullName evidence="1">Ribonuclease P protein component</fullName>
    </submittedName>
</protein>
<gene>
    <name evidence="1" type="ORF">AKO1_011459</name>
</gene>
<name>A0AAW2Z1C9_9EUKA</name>
<dbReference type="AlphaFoldDB" id="A0AAW2Z1C9"/>
<organism evidence="1 2">
    <name type="scientific">Acrasis kona</name>
    <dbReference type="NCBI Taxonomy" id="1008807"/>
    <lineage>
        <taxon>Eukaryota</taxon>
        <taxon>Discoba</taxon>
        <taxon>Heterolobosea</taxon>
        <taxon>Tetramitia</taxon>
        <taxon>Eutetramitia</taxon>
        <taxon>Acrasidae</taxon>
        <taxon>Acrasis</taxon>
    </lineage>
</organism>
<keyword evidence="2" id="KW-1185">Reference proteome</keyword>